<keyword evidence="3" id="KW-1185">Reference proteome</keyword>
<name>A0A565CC06_9BRAS</name>
<feature type="compositionally biased region" description="Basic and acidic residues" evidence="1">
    <location>
        <begin position="99"/>
        <end position="115"/>
    </location>
</feature>
<evidence type="ECO:0000313" key="2">
    <source>
        <dbReference type="EMBL" id="VVB11163.1"/>
    </source>
</evidence>
<dbReference type="EMBL" id="CABITT030000007">
    <property type="protein sequence ID" value="VVB11163.1"/>
    <property type="molecule type" value="Genomic_DNA"/>
</dbReference>
<sequence>MFLYINSNFDELEKRLTLHFSRPQIVNSAVRELVPCRCGNHRQLHLEQEPEQVFNIEGQFGVLPQEPEHFCIAGEKNGCGIVHEEEVKFNSGSYGGSIKQEHKHSDDDDDYSRKW</sequence>
<feature type="region of interest" description="Disordered" evidence="1">
    <location>
        <begin position="92"/>
        <end position="115"/>
    </location>
</feature>
<dbReference type="AlphaFoldDB" id="A0A565CC06"/>
<dbReference type="Proteomes" id="UP000489600">
    <property type="component" value="Unassembled WGS sequence"/>
</dbReference>
<gene>
    <name evidence="2" type="ORF">ANE_LOCUS21607</name>
</gene>
<reference evidence="2" key="1">
    <citation type="submission" date="2019-07" db="EMBL/GenBank/DDBJ databases">
        <authorList>
            <person name="Dittberner H."/>
        </authorList>
    </citation>
    <scope>NUCLEOTIDE SEQUENCE [LARGE SCALE GENOMIC DNA]</scope>
</reference>
<organism evidence="2 3">
    <name type="scientific">Arabis nemorensis</name>
    <dbReference type="NCBI Taxonomy" id="586526"/>
    <lineage>
        <taxon>Eukaryota</taxon>
        <taxon>Viridiplantae</taxon>
        <taxon>Streptophyta</taxon>
        <taxon>Embryophyta</taxon>
        <taxon>Tracheophyta</taxon>
        <taxon>Spermatophyta</taxon>
        <taxon>Magnoliopsida</taxon>
        <taxon>eudicotyledons</taxon>
        <taxon>Gunneridae</taxon>
        <taxon>Pentapetalae</taxon>
        <taxon>rosids</taxon>
        <taxon>malvids</taxon>
        <taxon>Brassicales</taxon>
        <taxon>Brassicaceae</taxon>
        <taxon>Arabideae</taxon>
        <taxon>Arabis</taxon>
    </lineage>
</organism>
<proteinExistence type="predicted"/>
<protein>
    <submittedName>
        <fullName evidence="2">Uncharacterized protein</fullName>
    </submittedName>
</protein>
<evidence type="ECO:0000256" key="1">
    <source>
        <dbReference type="SAM" id="MobiDB-lite"/>
    </source>
</evidence>
<comment type="caution">
    <text evidence="2">The sequence shown here is derived from an EMBL/GenBank/DDBJ whole genome shotgun (WGS) entry which is preliminary data.</text>
</comment>
<evidence type="ECO:0000313" key="3">
    <source>
        <dbReference type="Proteomes" id="UP000489600"/>
    </source>
</evidence>
<accession>A0A565CC06</accession>